<dbReference type="AlphaFoldDB" id="A0A0C9YK70"/>
<name>A0A0C9YK70_9AGAM</name>
<dbReference type="EMBL" id="KN833708">
    <property type="protein sequence ID" value="KIK25370.1"/>
    <property type="molecule type" value="Genomic_DNA"/>
</dbReference>
<dbReference type="OrthoDB" id="2691482at2759"/>
<dbReference type="Proteomes" id="UP000054018">
    <property type="component" value="Unassembled WGS sequence"/>
</dbReference>
<reference evidence="2" key="2">
    <citation type="submission" date="2015-01" db="EMBL/GenBank/DDBJ databases">
        <title>Evolutionary Origins and Diversification of the Mycorrhizal Mutualists.</title>
        <authorList>
            <consortium name="DOE Joint Genome Institute"/>
            <consortium name="Mycorrhizal Genomics Consortium"/>
            <person name="Kohler A."/>
            <person name="Kuo A."/>
            <person name="Nagy L.G."/>
            <person name="Floudas D."/>
            <person name="Copeland A."/>
            <person name="Barry K.W."/>
            <person name="Cichocki N."/>
            <person name="Veneault-Fourrey C."/>
            <person name="LaButti K."/>
            <person name="Lindquist E.A."/>
            <person name="Lipzen A."/>
            <person name="Lundell T."/>
            <person name="Morin E."/>
            <person name="Murat C."/>
            <person name="Riley R."/>
            <person name="Ohm R."/>
            <person name="Sun H."/>
            <person name="Tunlid A."/>
            <person name="Henrissat B."/>
            <person name="Grigoriev I.V."/>
            <person name="Hibbett D.S."/>
            <person name="Martin F."/>
        </authorList>
    </citation>
    <scope>NUCLEOTIDE SEQUENCE [LARGE SCALE GENOMIC DNA]</scope>
    <source>
        <strain evidence="2">441</strain>
    </source>
</reference>
<evidence type="ECO:0000313" key="2">
    <source>
        <dbReference type="Proteomes" id="UP000054018"/>
    </source>
</evidence>
<protein>
    <submittedName>
        <fullName evidence="1">Uncharacterized protein</fullName>
    </submittedName>
</protein>
<proteinExistence type="predicted"/>
<evidence type="ECO:0000313" key="1">
    <source>
        <dbReference type="EMBL" id="KIK25370.1"/>
    </source>
</evidence>
<reference evidence="1 2" key="1">
    <citation type="submission" date="2014-04" db="EMBL/GenBank/DDBJ databases">
        <authorList>
            <consortium name="DOE Joint Genome Institute"/>
            <person name="Kuo A."/>
            <person name="Kohler A."/>
            <person name="Costa M.D."/>
            <person name="Nagy L.G."/>
            <person name="Floudas D."/>
            <person name="Copeland A."/>
            <person name="Barry K.W."/>
            <person name="Cichocki N."/>
            <person name="Veneault-Fourrey C."/>
            <person name="LaButti K."/>
            <person name="Lindquist E.A."/>
            <person name="Lipzen A."/>
            <person name="Lundell T."/>
            <person name="Morin E."/>
            <person name="Murat C."/>
            <person name="Sun H."/>
            <person name="Tunlid A."/>
            <person name="Henrissat B."/>
            <person name="Grigoriev I.V."/>
            <person name="Hibbett D.S."/>
            <person name="Martin F."/>
            <person name="Nordberg H.P."/>
            <person name="Cantor M.N."/>
            <person name="Hua S.X."/>
        </authorList>
    </citation>
    <scope>NUCLEOTIDE SEQUENCE [LARGE SCALE GENOMIC DNA]</scope>
    <source>
        <strain evidence="1 2">441</strain>
    </source>
</reference>
<organism evidence="1 2">
    <name type="scientific">Pisolithus microcarpus 441</name>
    <dbReference type="NCBI Taxonomy" id="765257"/>
    <lineage>
        <taxon>Eukaryota</taxon>
        <taxon>Fungi</taxon>
        <taxon>Dikarya</taxon>
        <taxon>Basidiomycota</taxon>
        <taxon>Agaricomycotina</taxon>
        <taxon>Agaricomycetes</taxon>
        <taxon>Agaricomycetidae</taxon>
        <taxon>Boletales</taxon>
        <taxon>Sclerodermatineae</taxon>
        <taxon>Pisolithaceae</taxon>
        <taxon>Pisolithus</taxon>
    </lineage>
</organism>
<gene>
    <name evidence="1" type="ORF">PISMIDRAFT_9598</name>
</gene>
<accession>A0A0C9YK70</accession>
<keyword evidence="2" id="KW-1185">Reference proteome</keyword>
<dbReference type="HOGENOM" id="CLU_180224_0_0_1"/>
<dbReference type="STRING" id="765257.A0A0C9YK70"/>
<sequence>MARGEMQWQQCHRGIYFDIPSPDTPSPYYLVTKGAQISILSTWTRTAPYVIRVRGSCYVGVLSVNEGIEHMMWAIELGEAQVL</sequence>